<dbReference type="Proteomes" id="UP000005038">
    <property type="component" value="Unassembled WGS sequence"/>
</dbReference>
<keyword evidence="3 5" id="KW-0347">Helicase</keyword>
<dbReference type="PANTHER" id="PTHR11070:SF45">
    <property type="entry name" value="DNA 3'-5' HELICASE"/>
    <property type="match status" value="1"/>
</dbReference>
<gene>
    <name evidence="7" type="ORF">GOOTI_025_00380</name>
</gene>
<organism evidence="7 8">
    <name type="scientific">Gordonia otitidis (strain DSM 44809 / CCUG 52243 / JCM 12355 / NBRC 100426 / IFM 10032)</name>
    <dbReference type="NCBI Taxonomy" id="1108044"/>
    <lineage>
        <taxon>Bacteria</taxon>
        <taxon>Bacillati</taxon>
        <taxon>Actinomycetota</taxon>
        <taxon>Actinomycetes</taxon>
        <taxon>Mycobacteriales</taxon>
        <taxon>Gordoniaceae</taxon>
        <taxon>Gordonia</taxon>
    </lineage>
</organism>
<evidence type="ECO:0000256" key="5">
    <source>
        <dbReference type="PROSITE-ProRule" id="PRU00560"/>
    </source>
</evidence>
<dbReference type="EMBL" id="BAFB01000025">
    <property type="protein sequence ID" value="GAB32758.1"/>
    <property type="molecule type" value="Genomic_DNA"/>
</dbReference>
<dbReference type="PROSITE" id="PS51198">
    <property type="entry name" value="UVRD_HELICASE_ATP_BIND"/>
    <property type="match status" value="1"/>
</dbReference>
<dbReference type="SUPFAM" id="SSF52540">
    <property type="entry name" value="P-loop containing nucleoside triphosphate hydrolases"/>
    <property type="match status" value="1"/>
</dbReference>
<proteinExistence type="predicted"/>
<dbReference type="InterPro" id="IPR027417">
    <property type="entry name" value="P-loop_NTPase"/>
</dbReference>
<evidence type="ECO:0000256" key="4">
    <source>
        <dbReference type="ARBA" id="ARBA00022840"/>
    </source>
</evidence>
<dbReference type="GO" id="GO:0003677">
    <property type="term" value="F:DNA binding"/>
    <property type="evidence" value="ECO:0007669"/>
    <property type="project" value="InterPro"/>
</dbReference>
<dbReference type="GO" id="GO:0005524">
    <property type="term" value="F:ATP binding"/>
    <property type="evidence" value="ECO:0007669"/>
    <property type="project" value="UniProtKB-UniRule"/>
</dbReference>
<dbReference type="RefSeq" id="WP_007237022.1">
    <property type="nucleotide sequence ID" value="NZ_BAFB01000025.1"/>
</dbReference>
<dbReference type="GO" id="GO:0016787">
    <property type="term" value="F:hydrolase activity"/>
    <property type="evidence" value="ECO:0007669"/>
    <property type="project" value="UniProtKB-UniRule"/>
</dbReference>
<keyword evidence="1 5" id="KW-0547">Nucleotide-binding</keyword>
<keyword evidence="2 5" id="KW-0378">Hydrolase</keyword>
<reference evidence="7" key="1">
    <citation type="submission" date="2012-02" db="EMBL/GenBank/DDBJ databases">
        <title>Whole genome shotgun sequence of Gordonia otitidis NBRC 100426.</title>
        <authorList>
            <person name="Yoshida I."/>
            <person name="Hosoyama A."/>
            <person name="Tsuchikane K."/>
            <person name="Katsumata H."/>
            <person name="Yamazaki S."/>
            <person name="Fujita N."/>
        </authorList>
    </citation>
    <scope>NUCLEOTIDE SEQUENCE [LARGE SCALE GENOMIC DNA]</scope>
    <source>
        <strain evidence="7">NBRC 100426</strain>
    </source>
</reference>
<name>H5TH00_GORO1</name>
<dbReference type="AlphaFoldDB" id="H5TH00"/>
<evidence type="ECO:0000256" key="2">
    <source>
        <dbReference type="ARBA" id="ARBA00022801"/>
    </source>
</evidence>
<dbReference type="PANTHER" id="PTHR11070">
    <property type="entry name" value="UVRD / RECB / PCRA DNA HELICASE FAMILY MEMBER"/>
    <property type="match status" value="1"/>
</dbReference>
<dbReference type="GO" id="GO:0043138">
    <property type="term" value="F:3'-5' DNA helicase activity"/>
    <property type="evidence" value="ECO:0007669"/>
    <property type="project" value="TreeGrafter"/>
</dbReference>
<protein>
    <recommendedName>
        <fullName evidence="6">UvrD-like helicase ATP-binding domain-containing protein</fullName>
    </recommendedName>
</protein>
<feature type="domain" description="UvrD-like helicase ATP-binding" evidence="6">
    <location>
        <begin position="194"/>
        <end position="600"/>
    </location>
</feature>
<dbReference type="GO" id="GO:0000725">
    <property type="term" value="P:recombinational repair"/>
    <property type="evidence" value="ECO:0007669"/>
    <property type="project" value="TreeGrafter"/>
</dbReference>
<keyword evidence="4 5" id="KW-0067">ATP-binding</keyword>
<dbReference type="NCBIfam" id="NF041254">
    <property type="entry name" value="motor_HelR"/>
    <property type="match status" value="1"/>
</dbReference>
<evidence type="ECO:0000259" key="6">
    <source>
        <dbReference type="PROSITE" id="PS51198"/>
    </source>
</evidence>
<sequence length="739" mass="80293">MPAVTDDVFDLPTGSPKSATHLIDADVRHFRAATQRLAHTIETLDARRDAVRKADGGGGRRALDRDLEVHELDARLRTLHRFGLDLCIGRMTMTGHPDPVYIGRVGLTDHSGTQLLVDWRTPAAAPFFTATTAQPMGVRSRRRYRWAHGQIVDYWDEVFTPDAADEHVWLDGDSALLAGLGASRTPRMRDVLSTIAADQDAIIRAGSGGTLVVDGGPGTGKTVVALHRAAYLLYSDPRLSRGRLLIVGPHDAYLAYVADVLPSLGEEGVQTCTLRDLAADGGLAHAASSAIHEDDETVARLKSTDAMVDAIETAVCWYEEPPTEPVLVDTEWAAVTLTPADWAESFAAPEPGTPHNEAREAIWQHLADVVRRRTDDTADIAEVREALQRNEDVVQAVVRHWPMLDAADLVGDLWTVPAFLRMCAPWLTPAEVRLLQRPRPDAWTDVDLPLLDAARARLGDPDAEARTRRRAAALRAERRRMDLVVGDLLESVAYDDGEGLMSMLRRDDLRDVLVDPSAAPVTGPAALDGPFAHVIVDEAQELTQAQWRMLLRRTPTGSFTVVGDRAQARAGFTESWSDRLCGVGCRGVRVASLSVNYRTPAEIMAAAEPVIRAAIPDANVPSSIRESGIPVRHVGYSERAAVLTAWLEENDEGIACVIGDPSFVGTERVRALDPLTAKGLEFDLVVVVESSSVGNGITEAVDRYVSMTRATRELVILHTDESGHDANLAAVTAEQAADT</sequence>
<dbReference type="GO" id="GO:0005829">
    <property type="term" value="C:cytosol"/>
    <property type="evidence" value="ECO:0007669"/>
    <property type="project" value="TreeGrafter"/>
</dbReference>
<dbReference type="InterPro" id="IPR000212">
    <property type="entry name" value="DNA_helicase_UvrD/REP"/>
</dbReference>
<comment type="caution">
    <text evidence="7">The sequence shown here is derived from an EMBL/GenBank/DDBJ whole genome shotgun (WGS) entry which is preliminary data.</text>
</comment>
<evidence type="ECO:0000256" key="3">
    <source>
        <dbReference type="ARBA" id="ARBA00022806"/>
    </source>
</evidence>
<accession>H5TH00</accession>
<dbReference type="STRING" id="1108044.GOOTI_025_00380"/>
<evidence type="ECO:0000256" key="1">
    <source>
        <dbReference type="ARBA" id="ARBA00022741"/>
    </source>
</evidence>
<dbReference type="Gene3D" id="3.40.50.300">
    <property type="entry name" value="P-loop containing nucleotide triphosphate hydrolases"/>
    <property type="match status" value="3"/>
</dbReference>
<feature type="binding site" evidence="5">
    <location>
        <begin position="215"/>
        <end position="222"/>
    </location>
    <ligand>
        <name>ATP</name>
        <dbReference type="ChEBI" id="CHEBI:30616"/>
    </ligand>
</feature>
<keyword evidence="8" id="KW-1185">Reference proteome</keyword>
<dbReference type="InterPro" id="IPR014016">
    <property type="entry name" value="UvrD-like_ATP-bd"/>
</dbReference>
<evidence type="ECO:0000313" key="7">
    <source>
        <dbReference type="EMBL" id="GAB32758.1"/>
    </source>
</evidence>
<evidence type="ECO:0000313" key="8">
    <source>
        <dbReference type="Proteomes" id="UP000005038"/>
    </source>
</evidence>